<proteinExistence type="predicted"/>
<organism evidence="1 2">
    <name type="scientific">Clostridium argentinense CDC 2741</name>
    <dbReference type="NCBI Taxonomy" id="1418104"/>
    <lineage>
        <taxon>Bacteria</taxon>
        <taxon>Bacillati</taxon>
        <taxon>Bacillota</taxon>
        <taxon>Clostridia</taxon>
        <taxon>Eubacteriales</taxon>
        <taxon>Clostridiaceae</taxon>
        <taxon>Clostridium</taxon>
    </lineage>
</organism>
<dbReference type="NCBIfam" id="TIGR02530">
    <property type="entry name" value="flg_new"/>
    <property type="match status" value="1"/>
</dbReference>
<dbReference type="Pfam" id="PF12611">
    <property type="entry name" value="Flagellar_put"/>
    <property type="match status" value="1"/>
</dbReference>
<reference evidence="1 2" key="1">
    <citation type="journal article" date="2015" name="Infect. Genet. Evol.">
        <title>Genomic sequences of six botulinum neurotoxin-producing strains representing three clostridial species illustrate the mobility and diversity of botulinum neurotoxin genes.</title>
        <authorList>
            <person name="Smith T.J."/>
            <person name="Hill K.K."/>
            <person name="Xie G."/>
            <person name="Foley B.T."/>
            <person name="Williamson C.H."/>
            <person name="Foster J.T."/>
            <person name="Johnson S.L."/>
            <person name="Chertkov O."/>
            <person name="Teshima H."/>
            <person name="Gibbons H.S."/>
            <person name="Johnsky L.A."/>
            <person name="Karavis M.A."/>
            <person name="Smith L.A."/>
        </authorList>
    </citation>
    <scope>NUCLEOTIDE SEQUENCE [LARGE SCALE GENOMIC DNA]</scope>
    <source>
        <strain evidence="1 2">CDC 2741</strain>
    </source>
</reference>
<dbReference type="Proteomes" id="UP000031366">
    <property type="component" value="Unassembled WGS sequence"/>
</dbReference>
<dbReference type="InterPro" id="IPR013367">
    <property type="entry name" value="Flagellar_put"/>
</dbReference>
<dbReference type="OrthoDB" id="165650at2"/>
<sequence>MGYRVINGVLYPVGSFIGTEDKKSINNEKSCGIKKEKVFDDFFKDEINKTEGFVLSNHAALRLKERNIELNKELMGKINEGINKANEKGSRESLILYENIGLIASIKNRTIITAIDKNENQSNVITNIDSVVLL</sequence>
<keyword evidence="2" id="KW-1185">Reference proteome</keyword>
<name>A0A0C1R100_9CLOT</name>
<dbReference type="STRING" id="29341.RSJ17_12720"/>
<evidence type="ECO:0000313" key="1">
    <source>
        <dbReference type="EMBL" id="KIE47052.1"/>
    </source>
</evidence>
<evidence type="ECO:0008006" key="3">
    <source>
        <dbReference type="Google" id="ProtNLM"/>
    </source>
</evidence>
<dbReference type="RefSeq" id="WP_039632536.1">
    <property type="nucleotide sequence ID" value="NZ_AYSO01000015.1"/>
</dbReference>
<protein>
    <recommendedName>
        <fullName evidence="3">Flagellar operon protein</fullName>
    </recommendedName>
</protein>
<dbReference type="AlphaFoldDB" id="A0A0C1R100"/>
<dbReference type="EMBL" id="AYSO01000015">
    <property type="protein sequence ID" value="KIE47052.1"/>
    <property type="molecule type" value="Genomic_DNA"/>
</dbReference>
<evidence type="ECO:0000313" key="2">
    <source>
        <dbReference type="Proteomes" id="UP000031366"/>
    </source>
</evidence>
<comment type="caution">
    <text evidence="1">The sequence shown here is derived from an EMBL/GenBank/DDBJ whole genome shotgun (WGS) entry which is preliminary data.</text>
</comment>
<accession>A0A0C1R100</accession>
<gene>
    <name evidence="1" type="ORF">U732_1503</name>
</gene>